<protein>
    <recommendedName>
        <fullName evidence="3">RiboL-PSP-HEPN domain-containing protein</fullName>
    </recommendedName>
</protein>
<gene>
    <name evidence="1" type="ORF">PKB_4400</name>
</gene>
<dbReference type="EMBL" id="HG322950">
    <property type="protein sequence ID" value="CDF85725.1"/>
    <property type="molecule type" value="Genomic_DNA"/>
</dbReference>
<dbReference type="HOGENOM" id="CLU_1123765_0_0_6"/>
<dbReference type="RefSeq" id="WP_156958059.1">
    <property type="nucleotide sequence ID" value="NZ_HG322950.1"/>
</dbReference>
<dbReference type="AlphaFoldDB" id="A0A024HL00"/>
<dbReference type="OrthoDB" id="9998067at2"/>
<dbReference type="KEGG" id="pkc:PKB_4400"/>
<evidence type="ECO:0000313" key="1">
    <source>
        <dbReference type="EMBL" id="CDF85725.1"/>
    </source>
</evidence>
<reference evidence="1 2" key="1">
    <citation type="submission" date="2013-03" db="EMBL/GenBank/DDBJ databases">
        <authorList>
            <person name="Linke B."/>
        </authorList>
    </citation>
    <scope>NUCLEOTIDE SEQUENCE [LARGE SCALE GENOMIC DNA]</scope>
    <source>
        <strain evidence="1 2">B13</strain>
    </source>
</reference>
<evidence type="ECO:0000313" key="2">
    <source>
        <dbReference type="Proteomes" id="UP000025241"/>
    </source>
</evidence>
<evidence type="ECO:0008006" key="3">
    <source>
        <dbReference type="Google" id="ProtNLM"/>
    </source>
</evidence>
<name>A0A024HL00_PSEKB</name>
<keyword evidence="2" id="KW-1185">Reference proteome</keyword>
<accession>A0A024HL00</accession>
<reference evidence="1 2" key="2">
    <citation type="submission" date="2014-05" db="EMBL/GenBank/DDBJ databases">
        <title>Genome sequence of the 3-chlorobenzoate degrading bacterium Pseudomonas knackmussii B13 shows multiple evidence for horizontal gene transfer.</title>
        <authorList>
            <person name="Miyazaki R."/>
            <person name="Bertelli C."/>
            <person name="Falquet L."/>
            <person name="Robinson-Rechavi M."/>
            <person name="Gharib W."/>
            <person name="Roy S."/>
            <person name="Van der Meer J.R."/>
        </authorList>
    </citation>
    <scope>NUCLEOTIDE SEQUENCE [LARGE SCALE GENOMIC DNA]</scope>
    <source>
        <strain evidence="1 2">B13</strain>
    </source>
</reference>
<proteinExistence type="predicted"/>
<organism evidence="1 2">
    <name type="scientific">Pseudomonas knackmussii (strain DSM 6978 / CCUG 54928 / LMG 23759 / B13)</name>
    <dbReference type="NCBI Taxonomy" id="1301098"/>
    <lineage>
        <taxon>Bacteria</taxon>
        <taxon>Pseudomonadati</taxon>
        <taxon>Pseudomonadota</taxon>
        <taxon>Gammaproteobacteria</taxon>
        <taxon>Pseudomonadales</taxon>
        <taxon>Pseudomonadaceae</taxon>
        <taxon>Pseudomonas</taxon>
    </lineage>
</organism>
<sequence length="247" mass="27495">MQGNYFFDADHWYSKALRDYIALKDLHEIFSSKSAIDAHANSQTLISFGEVNYDIDIKKKIDEEFKRSLTESLDHFSALTIMALATTFEVAAKDFFRNAFISNPKLMHDHLKLDDKKGLVSLNEILDAGDFNGLIKSLSEKASSSATQGKYGSVLERAFKICKLEDSSNLKNRINGAQADRNIIAHEKKVAGRTLKSAEDTHAVIAEALEALAKCALKKNIPGRYTCVNSIRTLSLECIHMCEVDAS</sequence>
<dbReference type="Proteomes" id="UP000025241">
    <property type="component" value="Chromosome I"/>
</dbReference>